<dbReference type="GO" id="GO:0016485">
    <property type="term" value="P:protein processing"/>
    <property type="evidence" value="ECO:0007669"/>
    <property type="project" value="TreeGrafter"/>
</dbReference>
<dbReference type="AlphaFoldDB" id="A0A1H3D385"/>
<gene>
    <name evidence="2" type="ORF">SAMN04488579_10453</name>
</gene>
<dbReference type="InterPro" id="IPR007863">
    <property type="entry name" value="Peptidase_M16_C"/>
</dbReference>
<dbReference type="InterPro" id="IPR013578">
    <property type="entry name" value="Peptidase_M16C_assoc"/>
</dbReference>
<dbReference type="InterPro" id="IPR011765">
    <property type="entry name" value="Pept_M16_N"/>
</dbReference>
<proteinExistence type="predicted"/>
<accession>A0A1H3D385</accession>
<dbReference type="PANTHER" id="PTHR43016:SF13">
    <property type="entry name" value="PRESEQUENCE PROTEASE, MITOCHONDRIAL"/>
    <property type="match status" value="1"/>
</dbReference>
<dbReference type="RefSeq" id="WP_090243607.1">
    <property type="nucleotide sequence ID" value="NZ_FNOU01000004.1"/>
</dbReference>
<evidence type="ECO:0000313" key="3">
    <source>
        <dbReference type="Proteomes" id="UP000199652"/>
    </source>
</evidence>
<dbReference type="Pfam" id="PF08367">
    <property type="entry name" value="M16C_assoc"/>
    <property type="match status" value="1"/>
</dbReference>
<sequence>MKKNEIIHGFRLDREEEIREVGGTARVFTHVQTGAVLIYISNGDDNKVFQIGFKTPSGDSTGVAHIMEHSVLCGSKKYPVKEPFVELAKGSLNTFLNAMTYPDKTVYPIASTNEKDFMNLMDVYLDAVFNPAIYDSPRTFMQEGWHYHLENPEDPITYNGVVYNEMKGVYSSPEEILHYELFKALYPDTIYSGESGGHPDCIPQLSYEDFKAFHQTFYHPSNAYIYLYGDGDMEKHLKYLDEEYLSKYKKQVVDNHIPIQPPFKDMVRTEALYPIAAEEEGADKDYLALGFVMDAATAFDDLLAMDILGHILLGHNGAPLKKALLQLDICKEVDYSFASSMKQPYFAIVLKNTNKSQGDLFVKTVRETLEALVKEGLNPRDVEAGINSAEFTLKEGEFGTYPRGLMYGLEMMETWPYGCDPLSHLKYTEVVERLRQSSLNRGFEGMISRYLLMNEHQALVAITPDPELSERNEQAMAKALAELKASLNEEELGHLVKASQDLLEHQNAEDSPEALATIPKLGIDEIKSEARKIVLEEETYEGVPLLWHPGETNGIVYIKLIFDIHSIPQEDLKYLSVLNKFLSHLGTADYTEDALNQEIEIYTGGIATNIETFDSTKGLGEYAAKFTIKGKATAANVPKLLALMENISLKTRFDDYKLMSDIIGEIRMAKEQRFLTAGHVISTQRLQSYYSQSARLFEEIGGIEFYHFLAELDDHFKAEAQGLSAKLSTIMEQIFNRTQVTISLTCEEKHKNQALKAVGNYLGALRDAPATLYDYHFPVAIQNEGFKTAAKVQYVSKGFNIRNLGYDYSGSMLVLKSVLSMDYLWNKVRVQGGAYGASFGVNKSGELYFASYRDPNIGKTFDAYNGAWEYIQSLDISNREMEKYIIGTISGRDTPLSAALWADACDTMYFNQTDQEDLQQERDEILATTMEDLRHFSQMVKSAMDKEILCVIGGEEMVEANAQYFNEVKYIK</sequence>
<dbReference type="FunFam" id="3.30.830.10:FF:000034">
    <property type="entry name" value="presequence protease 1, chloroplastic/mitochondrial"/>
    <property type="match status" value="1"/>
</dbReference>
<dbReference type="EMBL" id="FNOU01000004">
    <property type="protein sequence ID" value="SDX60119.1"/>
    <property type="molecule type" value="Genomic_DNA"/>
</dbReference>
<evidence type="ECO:0000259" key="1">
    <source>
        <dbReference type="SMART" id="SM01264"/>
    </source>
</evidence>
<dbReference type="InterPro" id="IPR055130">
    <property type="entry name" value="PreP_C"/>
</dbReference>
<dbReference type="GO" id="GO:0004222">
    <property type="term" value="F:metalloendopeptidase activity"/>
    <property type="evidence" value="ECO:0007669"/>
    <property type="project" value="TreeGrafter"/>
</dbReference>
<dbReference type="Pfam" id="PF00675">
    <property type="entry name" value="Peptidase_M16"/>
    <property type="match status" value="1"/>
</dbReference>
<dbReference type="PANTHER" id="PTHR43016">
    <property type="entry name" value="PRESEQUENCE PROTEASE"/>
    <property type="match status" value="1"/>
</dbReference>
<dbReference type="Pfam" id="PF05193">
    <property type="entry name" value="Peptidase_M16_C"/>
    <property type="match status" value="1"/>
</dbReference>
<feature type="domain" description="Peptidase M16C associated" evidence="1">
    <location>
        <begin position="462"/>
        <end position="712"/>
    </location>
</feature>
<dbReference type="SMART" id="SM01264">
    <property type="entry name" value="M16C_associated"/>
    <property type="match status" value="1"/>
</dbReference>
<dbReference type="OrthoDB" id="9762027at2"/>
<dbReference type="Proteomes" id="UP000199652">
    <property type="component" value="Unassembled WGS sequence"/>
</dbReference>
<dbReference type="Gene3D" id="3.30.830.10">
    <property type="entry name" value="Metalloenzyme, LuxS/M16 peptidase-like"/>
    <property type="match status" value="4"/>
</dbReference>
<protein>
    <recommendedName>
        <fullName evidence="1">Peptidase M16C associated domain-containing protein</fullName>
    </recommendedName>
</protein>
<dbReference type="SUPFAM" id="SSF63411">
    <property type="entry name" value="LuxS/MPP-like metallohydrolase"/>
    <property type="match status" value="4"/>
</dbReference>
<dbReference type="Pfam" id="PF22516">
    <property type="entry name" value="PreP_C"/>
    <property type="match status" value="1"/>
</dbReference>
<name>A0A1H3D385_EUBBA</name>
<evidence type="ECO:0000313" key="2">
    <source>
        <dbReference type="EMBL" id="SDX60119.1"/>
    </source>
</evidence>
<dbReference type="InterPro" id="IPR011249">
    <property type="entry name" value="Metalloenz_LuxS/M16"/>
</dbReference>
<dbReference type="STRING" id="1528.SAMN04488579_10453"/>
<reference evidence="3" key="1">
    <citation type="submission" date="2016-10" db="EMBL/GenBank/DDBJ databases">
        <authorList>
            <person name="Varghese N."/>
            <person name="Submissions S."/>
        </authorList>
    </citation>
    <scope>NUCLEOTIDE SEQUENCE [LARGE SCALE GENOMIC DNA]</scope>
    <source>
        <strain evidence="3">VPI 5359</strain>
    </source>
</reference>
<dbReference type="GO" id="GO:0046872">
    <property type="term" value="F:metal ion binding"/>
    <property type="evidence" value="ECO:0007669"/>
    <property type="project" value="InterPro"/>
</dbReference>
<keyword evidence="3" id="KW-1185">Reference proteome</keyword>
<organism evidence="2 3">
    <name type="scientific">Eubacterium barkeri</name>
    <name type="common">Clostridium barkeri</name>
    <dbReference type="NCBI Taxonomy" id="1528"/>
    <lineage>
        <taxon>Bacteria</taxon>
        <taxon>Bacillati</taxon>
        <taxon>Bacillota</taxon>
        <taxon>Clostridia</taxon>
        <taxon>Eubacteriales</taxon>
        <taxon>Eubacteriaceae</taxon>
        <taxon>Eubacterium</taxon>
    </lineage>
</organism>